<dbReference type="PANTHER" id="PTHR46762">
    <property type="entry name" value="NUCLEOREDOXIN-LIKE PROTEIN 2"/>
    <property type="match status" value="1"/>
</dbReference>
<dbReference type="InterPro" id="IPR029519">
    <property type="entry name" value="RdCVF2"/>
</dbReference>
<name>A0A915AYI9_PARUN</name>
<organism evidence="2 3">
    <name type="scientific">Parascaris univalens</name>
    <name type="common">Nematode worm</name>
    <dbReference type="NCBI Taxonomy" id="6257"/>
    <lineage>
        <taxon>Eukaryota</taxon>
        <taxon>Metazoa</taxon>
        <taxon>Ecdysozoa</taxon>
        <taxon>Nematoda</taxon>
        <taxon>Chromadorea</taxon>
        <taxon>Rhabditida</taxon>
        <taxon>Spirurina</taxon>
        <taxon>Ascaridomorpha</taxon>
        <taxon>Ascaridoidea</taxon>
        <taxon>Ascarididae</taxon>
        <taxon>Parascaris</taxon>
    </lineage>
</organism>
<dbReference type="AlphaFoldDB" id="A0A915AYI9"/>
<feature type="domain" description="Thioredoxin" evidence="1">
    <location>
        <begin position="16"/>
        <end position="181"/>
    </location>
</feature>
<dbReference type="PROSITE" id="PS51352">
    <property type="entry name" value="THIOREDOXIN_2"/>
    <property type="match status" value="1"/>
</dbReference>
<dbReference type="SUPFAM" id="SSF52833">
    <property type="entry name" value="Thioredoxin-like"/>
    <property type="match status" value="1"/>
</dbReference>
<dbReference type="Pfam" id="PF13905">
    <property type="entry name" value="Thioredoxin_8"/>
    <property type="match status" value="1"/>
</dbReference>
<dbReference type="InterPro" id="IPR012336">
    <property type="entry name" value="Thioredoxin-like_fold"/>
</dbReference>
<dbReference type="PANTHER" id="PTHR46762:SF1">
    <property type="entry name" value="NUCLEOREDOXIN-LIKE PROTEIN 2"/>
    <property type="match status" value="1"/>
</dbReference>
<accession>A0A915AYI9</accession>
<dbReference type="GO" id="GO:0045494">
    <property type="term" value="P:photoreceptor cell maintenance"/>
    <property type="evidence" value="ECO:0007669"/>
    <property type="project" value="InterPro"/>
</dbReference>
<sequence length="181" mass="20014">IFECCASRSLFGAADLKAVRRFPGTSVDDFLGLRCKEMAELLSNVQLQKKNGSLTKGSEALEGKVVALYFSAHWCPPCRQFTPVLKDFYEELDGEAFEIVFVSFDRSENDLKEYMEEAHGDWYFIPFGSDEIQELAKKFDVSGIPALVVIKSNGDVITKNGRADVSSRSPAQALGAWKAAA</sequence>
<dbReference type="GO" id="GO:0007600">
    <property type="term" value="P:sensory perception"/>
    <property type="evidence" value="ECO:0007669"/>
    <property type="project" value="InterPro"/>
</dbReference>
<dbReference type="WBParaSite" id="PgR020_g063_t03">
    <property type="protein sequence ID" value="PgR020_g063_t03"/>
    <property type="gene ID" value="PgR020_g063"/>
</dbReference>
<dbReference type="Gene3D" id="3.40.30.10">
    <property type="entry name" value="Glutaredoxin"/>
    <property type="match status" value="1"/>
</dbReference>
<dbReference type="InterPro" id="IPR036249">
    <property type="entry name" value="Thioredoxin-like_sf"/>
</dbReference>
<keyword evidence="2" id="KW-1185">Reference proteome</keyword>
<evidence type="ECO:0000259" key="1">
    <source>
        <dbReference type="PROSITE" id="PS51352"/>
    </source>
</evidence>
<evidence type="ECO:0000313" key="2">
    <source>
        <dbReference type="Proteomes" id="UP000887569"/>
    </source>
</evidence>
<reference evidence="3" key="1">
    <citation type="submission" date="2022-11" db="UniProtKB">
        <authorList>
            <consortium name="WormBaseParasite"/>
        </authorList>
    </citation>
    <scope>IDENTIFICATION</scope>
</reference>
<dbReference type="Proteomes" id="UP000887569">
    <property type="component" value="Unplaced"/>
</dbReference>
<protein>
    <submittedName>
        <fullName evidence="3">Thioredoxin domain-containing protein</fullName>
    </submittedName>
</protein>
<proteinExistence type="predicted"/>
<dbReference type="InterPro" id="IPR013766">
    <property type="entry name" value="Thioredoxin_domain"/>
</dbReference>
<evidence type="ECO:0000313" key="3">
    <source>
        <dbReference type="WBParaSite" id="PgR020_g063_t03"/>
    </source>
</evidence>
<dbReference type="CDD" id="cd02964">
    <property type="entry name" value="TryX_like_family"/>
    <property type="match status" value="1"/>
</dbReference>